<dbReference type="SUPFAM" id="SSF52833">
    <property type="entry name" value="Thioredoxin-like"/>
    <property type="match status" value="1"/>
</dbReference>
<dbReference type="Pfam" id="PF06764">
    <property type="entry name" value="DUF1223"/>
    <property type="match status" value="1"/>
</dbReference>
<accession>A0A5B8I8C6</accession>
<dbReference type="AlphaFoldDB" id="A0A5B8I8C6"/>
<dbReference type="PANTHER" id="PTHR36057:SF1">
    <property type="entry name" value="LIPOPROTEIN LIPID ATTACHMENT SITE-LIKE PROTEIN, PUTATIVE (DUF1223)-RELATED"/>
    <property type="match status" value="1"/>
</dbReference>
<dbReference type="PANTHER" id="PTHR36057">
    <property type="match status" value="1"/>
</dbReference>
<dbReference type="InterPro" id="IPR036249">
    <property type="entry name" value="Thioredoxin-like_sf"/>
</dbReference>
<name>A0A5B8I8C6_9RHOB</name>
<keyword evidence="1" id="KW-0732">Signal</keyword>
<dbReference type="Proteomes" id="UP000318483">
    <property type="component" value="Chromosome"/>
</dbReference>
<dbReference type="OrthoDB" id="9808254at2"/>
<feature type="signal peptide" evidence="1">
    <location>
        <begin position="1"/>
        <end position="23"/>
    </location>
</feature>
<protein>
    <submittedName>
        <fullName evidence="2">DUF1223 domain-containing protein</fullName>
    </submittedName>
</protein>
<dbReference type="RefSeq" id="WP_146364000.1">
    <property type="nucleotide sequence ID" value="NZ_CP042261.1"/>
</dbReference>
<dbReference type="InterPro" id="IPR010634">
    <property type="entry name" value="DUF1223"/>
</dbReference>
<keyword evidence="3" id="KW-1185">Reference proteome</keyword>
<dbReference type="EMBL" id="CP042261">
    <property type="protein sequence ID" value="QDY68906.1"/>
    <property type="molecule type" value="Genomic_DNA"/>
</dbReference>
<organism evidence="2 3">
    <name type="scientific">Qingshengfaniella alkalisoli</name>
    <dbReference type="NCBI Taxonomy" id="2599296"/>
    <lineage>
        <taxon>Bacteria</taxon>
        <taxon>Pseudomonadati</taxon>
        <taxon>Pseudomonadota</taxon>
        <taxon>Alphaproteobacteria</taxon>
        <taxon>Rhodobacterales</taxon>
        <taxon>Paracoccaceae</taxon>
        <taxon>Qingshengfaniella</taxon>
    </lineage>
</organism>
<sequence>MKRYAIGAIFAAATVLGVCRAAADPIVVELFTSQGCSSCPPADELLSELADADGIIALALHVDYWDYIGWKDIFGSQAFTKRQKSYAHANGKNSIYTPQMILDGVTDVVGNDPLKVMMALEKHESRPVRARMKVERDGAMVTIRLEPVGEIKTPADVQIVSYLPSATVEITRGENAGRTITYRNIVTGWSTVGTWSGDDDQEIEARLMSSEDPVVVLVQEENQGEILAAEALR</sequence>
<feature type="chain" id="PRO_5022910133" evidence="1">
    <location>
        <begin position="24"/>
        <end position="233"/>
    </location>
</feature>
<evidence type="ECO:0000313" key="3">
    <source>
        <dbReference type="Proteomes" id="UP000318483"/>
    </source>
</evidence>
<gene>
    <name evidence="2" type="ORF">FPZ52_04160</name>
</gene>
<reference evidence="2 3" key="1">
    <citation type="submission" date="2019-07" db="EMBL/GenBank/DDBJ databases">
        <title>Litoreibacter alkalisoli sp. nov., isolated from saline-alkaline soil.</title>
        <authorList>
            <person name="Wang S."/>
            <person name="Xu L."/>
            <person name="Xing Y.-T."/>
            <person name="Sun J.-Q."/>
        </authorList>
    </citation>
    <scope>NUCLEOTIDE SEQUENCE [LARGE SCALE GENOMIC DNA]</scope>
    <source>
        <strain evidence="2 3">LN3S51</strain>
    </source>
</reference>
<dbReference type="KEGG" id="lit:FPZ52_04160"/>
<evidence type="ECO:0000313" key="2">
    <source>
        <dbReference type="EMBL" id="QDY68906.1"/>
    </source>
</evidence>
<proteinExistence type="predicted"/>
<evidence type="ECO:0000256" key="1">
    <source>
        <dbReference type="SAM" id="SignalP"/>
    </source>
</evidence>